<feature type="domain" description="ABC transporter" evidence="8">
    <location>
        <begin position="359"/>
        <end position="595"/>
    </location>
</feature>
<dbReference type="EMBL" id="BMEC01000003">
    <property type="protein sequence ID" value="GGC28257.1"/>
    <property type="molecule type" value="Genomic_DNA"/>
</dbReference>
<keyword evidence="3" id="KW-0547">Nucleotide-binding</keyword>
<feature type="domain" description="ABC transmembrane type-1" evidence="9">
    <location>
        <begin position="27"/>
        <end position="325"/>
    </location>
</feature>
<dbReference type="InterPro" id="IPR011527">
    <property type="entry name" value="ABC1_TM_dom"/>
</dbReference>
<reference evidence="11" key="1">
    <citation type="journal article" date="2019" name="Int. J. Syst. Evol. Microbiol.">
        <title>The Global Catalogue of Microorganisms (GCM) 10K type strain sequencing project: providing services to taxonomists for standard genome sequencing and annotation.</title>
        <authorList>
            <consortium name="The Broad Institute Genomics Platform"/>
            <consortium name="The Broad Institute Genome Sequencing Center for Infectious Disease"/>
            <person name="Wu L."/>
            <person name="Ma J."/>
        </authorList>
    </citation>
    <scope>NUCLEOTIDE SEQUENCE [LARGE SCALE GENOMIC DNA]</scope>
    <source>
        <strain evidence="11">CGMCC 1.10832</strain>
    </source>
</reference>
<dbReference type="InterPro" id="IPR003439">
    <property type="entry name" value="ABC_transporter-like_ATP-bd"/>
</dbReference>
<dbReference type="SUPFAM" id="SSF52540">
    <property type="entry name" value="P-loop containing nucleoside triphosphate hydrolases"/>
    <property type="match status" value="1"/>
</dbReference>
<evidence type="ECO:0000313" key="10">
    <source>
        <dbReference type="EMBL" id="GGC28257.1"/>
    </source>
</evidence>
<dbReference type="Gene3D" id="3.40.50.300">
    <property type="entry name" value="P-loop containing nucleotide triphosphate hydrolases"/>
    <property type="match status" value="1"/>
</dbReference>
<sequence>MNNFKKFIKKYFSHFVYFFQRLRYRIFIAMALSIIVGALDGLGLAMFLPLLQMVDGEGGDPEAMGSLRFLVDGMEFLNIPLVLSSVLVVMLIFFILKGIAKFFESFYNVILTRFFIKELRFENIDALTSYSFKAFVNSDVGHLQNTLSGEIGRVVGAYRAYFKVIQASVMVLVYIFLAFMANPQFAILVSIGGGLSNLAYQQIYKKTKENSNQLVKGNSGFQGQLIQIIAFFKYFKATGLAKIYGNKLKITAENIEAIQVKMGWYNTLLQATREPLVVGVVIGVILIQTTLMGQSLGLIILALLFFYRSLTFLMALQMQWNQFLNNSGSLENMTSFMIDLKSNSDHFGHVKIKCFQEELRLQDVNFGYGEDSKVLKDINLSISKNRSIAFVGESGSGKTTLINILSGLIPIDDGKFFIDKIDSMNIHIPSYQRRIGYITQEPVIFSDDIYNNVTFWADRSEENVSKFWKAVERAAIANFIKELPQKDRTLLGNNGILVSGGQKQRISIARELYKDIDILIMDEATSALDSETEQAIQENVDALKGKYTILIVAHRLATIKNMDRVILLKNGRIVGDGSFNELKSSSEEFDKMVNLQEI</sequence>
<protein>
    <submittedName>
        <fullName evidence="10">Antibiotic ABC transporter ATP-binding protein</fullName>
    </submittedName>
</protein>
<evidence type="ECO:0000259" key="8">
    <source>
        <dbReference type="PROSITE" id="PS50893"/>
    </source>
</evidence>
<dbReference type="InterPro" id="IPR036640">
    <property type="entry name" value="ABC1_TM_sf"/>
</dbReference>
<evidence type="ECO:0000256" key="4">
    <source>
        <dbReference type="ARBA" id="ARBA00022840"/>
    </source>
</evidence>
<evidence type="ECO:0000259" key="9">
    <source>
        <dbReference type="PROSITE" id="PS50929"/>
    </source>
</evidence>
<accession>A0ABQ1LQR0</accession>
<dbReference type="SMART" id="SM00382">
    <property type="entry name" value="AAA"/>
    <property type="match status" value="1"/>
</dbReference>
<dbReference type="InterPro" id="IPR027417">
    <property type="entry name" value="P-loop_NTPase"/>
</dbReference>
<feature type="transmembrane region" description="Helical" evidence="7">
    <location>
        <begin position="76"/>
        <end position="96"/>
    </location>
</feature>
<dbReference type="RefSeq" id="WP_188461280.1">
    <property type="nucleotide sequence ID" value="NZ_BAABHU010000003.1"/>
</dbReference>
<proteinExistence type="predicted"/>
<evidence type="ECO:0000313" key="11">
    <source>
        <dbReference type="Proteomes" id="UP000636010"/>
    </source>
</evidence>
<organism evidence="10 11">
    <name type="scientific">Marivirga lumbricoides</name>
    <dbReference type="NCBI Taxonomy" id="1046115"/>
    <lineage>
        <taxon>Bacteria</taxon>
        <taxon>Pseudomonadati</taxon>
        <taxon>Bacteroidota</taxon>
        <taxon>Cytophagia</taxon>
        <taxon>Cytophagales</taxon>
        <taxon>Marivirgaceae</taxon>
        <taxon>Marivirga</taxon>
    </lineage>
</organism>
<keyword evidence="4 10" id="KW-0067">ATP-binding</keyword>
<name>A0ABQ1LQR0_9BACT</name>
<keyword evidence="6 7" id="KW-0472">Membrane</keyword>
<dbReference type="InterPro" id="IPR003593">
    <property type="entry name" value="AAA+_ATPase"/>
</dbReference>
<dbReference type="PROSITE" id="PS50929">
    <property type="entry name" value="ABC_TM1F"/>
    <property type="match status" value="1"/>
</dbReference>
<dbReference type="PROSITE" id="PS50893">
    <property type="entry name" value="ABC_TRANSPORTER_2"/>
    <property type="match status" value="1"/>
</dbReference>
<keyword evidence="2 7" id="KW-0812">Transmembrane</keyword>
<dbReference type="GO" id="GO:0005524">
    <property type="term" value="F:ATP binding"/>
    <property type="evidence" value="ECO:0007669"/>
    <property type="project" value="UniProtKB-KW"/>
</dbReference>
<dbReference type="InterPro" id="IPR017871">
    <property type="entry name" value="ABC_transporter-like_CS"/>
</dbReference>
<feature type="transmembrane region" description="Helical" evidence="7">
    <location>
        <begin position="26"/>
        <end position="51"/>
    </location>
</feature>
<comment type="caution">
    <text evidence="10">The sequence shown here is derived from an EMBL/GenBank/DDBJ whole genome shotgun (WGS) entry which is preliminary data.</text>
</comment>
<dbReference type="PANTHER" id="PTHR24221:SF654">
    <property type="entry name" value="ATP-BINDING CASSETTE SUB-FAMILY B MEMBER 6"/>
    <property type="match status" value="1"/>
</dbReference>
<dbReference type="InterPro" id="IPR039421">
    <property type="entry name" value="Type_1_exporter"/>
</dbReference>
<dbReference type="Pfam" id="PF00005">
    <property type="entry name" value="ABC_tran"/>
    <property type="match status" value="1"/>
</dbReference>
<dbReference type="PROSITE" id="PS00211">
    <property type="entry name" value="ABC_TRANSPORTER_1"/>
    <property type="match status" value="1"/>
</dbReference>
<feature type="transmembrane region" description="Helical" evidence="7">
    <location>
        <begin position="275"/>
        <end position="292"/>
    </location>
</feature>
<dbReference type="PANTHER" id="PTHR24221">
    <property type="entry name" value="ATP-BINDING CASSETTE SUB-FAMILY B"/>
    <property type="match status" value="1"/>
</dbReference>
<evidence type="ECO:0000256" key="2">
    <source>
        <dbReference type="ARBA" id="ARBA00022692"/>
    </source>
</evidence>
<comment type="subcellular location">
    <subcellularLocation>
        <location evidence="1">Cell membrane</location>
        <topology evidence="1">Multi-pass membrane protein</topology>
    </subcellularLocation>
</comment>
<keyword evidence="5 7" id="KW-1133">Transmembrane helix</keyword>
<evidence type="ECO:0000256" key="3">
    <source>
        <dbReference type="ARBA" id="ARBA00022741"/>
    </source>
</evidence>
<keyword evidence="11" id="KW-1185">Reference proteome</keyword>
<dbReference type="SUPFAM" id="SSF90123">
    <property type="entry name" value="ABC transporter transmembrane region"/>
    <property type="match status" value="1"/>
</dbReference>
<dbReference type="Gene3D" id="1.20.1560.10">
    <property type="entry name" value="ABC transporter type 1, transmembrane domain"/>
    <property type="match status" value="1"/>
</dbReference>
<evidence type="ECO:0000256" key="7">
    <source>
        <dbReference type="SAM" id="Phobius"/>
    </source>
</evidence>
<evidence type="ECO:0000256" key="1">
    <source>
        <dbReference type="ARBA" id="ARBA00004651"/>
    </source>
</evidence>
<gene>
    <name evidence="10" type="primary">msbA</name>
    <name evidence="10" type="ORF">GCM10011506_12040</name>
</gene>
<evidence type="ECO:0000256" key="5">
    <source>
        <dbReference type="ARBA" id="ARBA00022989"/>
    </source>
</evidence>
<evidence type="ECO:0000256" key="6">
    <source>
        <dbReference type="ARBA" id="ARBA00023136"/>
    </source>
</evidence>
<dbReference type="Proteomes" id="UP000636010">
    <property type="component" value="Unassembled WGS sequence"/>
</dbReference>